<proteinExistence type="predicted"/>
<dbReference type="EMBL" id="CAJVPM010011763">
    <property type="protein sequence ID" value="CAG8583513.1"/>
    <property type="molecule type" value="Genomic_DNA"/>
</dbReference>
<feature type="non-terminal residue" evidence="1">
    <location>
        <position position="92"/>
    </location>
</feature>
<name>A0ACA9MFD3_9GLOM</name>
<protein>
    <submittedName>
        <fullName evidence="1">7779_t:CDS:1</fullName>
    </submittedName>
</protein>
<evidence type="ECO:0000313" key="2">
    <source>
        <dbReference type="Proteomes" id="UP000789860"/>
    </source>
</evidence>
<gene>
    <name evidence="1" type="ORF">SCALOS_LOCUS6300</name>
</gene>
<dbReference type="Proteomes" id="UP000789860">
    <property type="component" value="Unassembled WGS sequence"/>
</dbReference>
<comment type="caution">
    <text evidence="1">The sequence shown here is derived from an EMBL/GenBank/DDBJ whole genome shotgun (WGS) entry which is preliminary data.</text>
</comment>
<reference evidence="1" key="1">
    <citation type="submission" date="2021-06" db="EMBL/GenBank/DDBJ databases">
        <authorList>
            <person name="Kallberg Y."/>
            <person name="Tangrot J."/>
            <person name="Rosling A."/>
        </authorList>
    </citation>
    <scope>NUCLEOTIDE SEQUENCE</scope>
    <source>
        <strain evidence="1">AU212A</strain>
    </source>
</reference>
<sequence length="92" mass="10641">MDDQKSTRNTPKPPQMGYELDQAQKFLARVGKNFLDAKIPQKECFDIADCDFEFDDEKVIEYGQRYNDDKLDQILEIMPGAVQLPVNQKCIP</sequence>
<evidence type="ECO:0000313" key="1">
    <source>
        <dbReference type="EMBL" id="CAG8583513.1"/>
    </source>
</evidence>
<accession>A0ACA9MFD3</accession>
<keyword evidence="2" id="KW-1185">Reference proteome</keyword>
<organism evidence="1 2">
    <name type="scientific">Scutellospora calospora</name>
    <dbReference type="NCBI Taxonomy" id="85575"/>
    <lineage>
        <taxon>Eukaryota</taxon>
        <taxon>Fungi</taxon>
        <taxon>Fungi incertae sedis</taxon>
        <taxon>Mucoromycota</taxon>
        <taxon>Glomeromycotina</taxon>
        <taxon>Glomeromycetes</taxon>
        <taxon>Diversisporales</taxon>
        <taxon>Gigasporaceae</taxon>
        <taxon>Scutellospora</taxon>
    </lineage>
</organism>